<evidence type="ECO:0000313" key="5">
    <source>
        <dbReference type="Proteomes" id="UP001324427"/>
    </source>
</evidence>
<feature type="compositionally biased region" description="Low complexity" evidence="2">
    <location>
        <begin position="1650"/>
        <end position="1663"/>
    </location>
</feature>
<feature type="domain" description="DH" evidence="3">
    <location>
        <begin position="1135"/>
        <end position="1357"/>
    </location>
</feature>
<feature type="region of interest" description="Disordered" evidence="2">
    <location>
        <begin position="1005"/>
        <end position="1128"/>
    </location>
</feature>
<feature type="compositionally biased region" description="Low complexity" evidence="2">
    <location>
        <begin position="1749"/>
        <end position="1766"/>
    </location>
</feature>
<dbReference type="SMART" id="SM00325">
    <property type="entry name" value="RhoGEF"/>
    <property type="match status" value="1"/>
</dbReference>
<feature type="compositionally biased region" description="Polar residues" evidence="2">
    <location>
        <begin position="1094"/>
        <end position="1127"/>
    </location>
</feature>
<proteinExistence type="predicted"/>
<feature type="compositionally biased region" description="Polar residues" evidence="2">
    <location>
        <begin position="1703"/>
        <end position="1747"/>
    </location>
</feature>
<dbReference type="InterPro" id="IPR035899">
    <property type="entry name" value="DBL_dom_sf"/>
</dbReference>
<comment type="caution">
    <text evidence="4">The sequence shown here is derived from an EMBL/GenBank/DDBJ whole genome shotgun (WGS) entry which is preliminary data.</text>
</comment>
<feature type="region of interest" description="Disordered" evidence="2">
    <location>
        <begin position="1693"/>
        <end position="1816"/>
    </location>
</feature>
<dbReference type="GO" id="GO:0005737">
    <property type="term" value="C:cytoplasm"/>
    <property type="evidence" value="ECO:0007669"/>
    <property type="project" value="InterPro"/>
</dbReference>
<feature type="region of interest" description="Disordered" evidence="2">
    <location>
        <begin position="949"/>
        <end position="978"/>
    </location>
</feature>
<dbReference type="InterPro" id="IPR027267">
    <property type="entry name" value="AH/BAR_dom_sf"/>
</dbReference>
<feature type="compositionally biased region" description="Low complexity" evidence="2">
    <location>
        <begin position="520"/>
        <end position="530"/>
    </location>
</feature>
<evidence type="ECO:0000256" key="2">
    <source>
        <dbReference type="SAM" id="MobiDB-lite"/>
    </source>
</evidence>
<evidence type="ECO:0000313" key="4">
    <source>
        <dbReference type="EMBL" id="KAK4546041.1"/>
    </source>
</evidence>
<feature type="compositionally biased region" description="Low complexity" evidence="2">
    <location>
        <begin position="161"/>
        <end position="191"/>
    </location>
</feature>
<dbReference type="Gene3D" id="1.20.1270.60">
    <property type="entry name" value="Arfaptin homology (AH) domain/BAR domain"/>
    <property type="match status" value="1"/>
</dbReference>
<feature type="region of interest" description="Disordered" evidence="2">
    <location>
        <begin position="53"/>
        <end position="85"/>
    </location>
</feature>
<keyword evidence="5" id="KW-1185">Reference proteome</keyword>
<dbReference type="SMART" id="SM00721">
    <property type="entry name" value="BAR"/>
    <property type="match status" value="1"/>
</dbReference>
<dbReference type="CDD" id="cd07589">
    <property type="entry name" value="BAR_DNMBP"/>
    <property type="match status" value="1"/>
</dbReference>
<sequence length="1892" mass="207342">MSASTNGQLESRYDHYNYNAPIPSIPADLAAPLPHIQTRGPGGRVDIAEVDRSYSPSPVQNQARSVSSPVTSSTNALGTARSTPVLVPSRQLGSVKDIAHRFDQGAAAAGSRPPQLTVRTSQERYRRSPAGKSAVSRSPVGASGSRGESGMAKLQKRRPGQSKSPQKSSPATSFETSSSISSNVTITSTRSQPQPAFTSQKPKSPAKPASFVHAKPLFGELTADGWHGNFDLSSYGPLPTFERTPRRQSDGSIALGHGRSQSHQDIARPGLSPPAKPPLHHKRSRSEMDAPRPQAAPSMSALNSRNIPALYPTPPDSATRSVSRLDSPTSRIPVSSRRQSQDSASTSDPYSRSVSAMSNPTGRRKLSKSPTRMKYSAGKENATPTSLPRSRYQPPPISTSLSNQMLSAKIVAPPPKTSPPLRSSRPRQPVSSATTSASRARAAERFQGPIARDGRRPSEQWLGKPYDAYIERTRRKIPELQKVDFAERRARIQKAISQNLEETESREVQMSQSRKASLEADAQAAAGADGRQCNSVDRNQAAEMDEETDRLEATQFGAQTARTRGLSLDTTHIPELQEPEPTTAATEFEVDESPVLGRPTPQAPRELHQEPQEAGEEQPVLLSSATYQPRAARARTPPPVEPVQEAPEEEVESPSVLDDVMHRRDRSASSVSRDGTEFAEDSPSAADSPSDVEDMWGLVNRQGSIKIMLDGDSDITPQAEPWAKHMEQELTHVHDHVAEEAARAQEYNQRAFTANGYTESPVNEHDGLADEAVQDTPRKHDARENTLKPTTYHMPSAAADATFGSQETDSEIARAIDDYQTTSSIRPEMLDYLQSHSVDLQRMSANGGSDAIMVQNLLDSLLLVQPPQEDGPGEPKQEVQTLQPTQYQIPAVTPDTPPDAAMATGTAVVYSNRVSYDATPETEHDFRVSIRQADEDWEREHQIEDAVLGADEDGRPTPPPKDIGYTPRSSTGPNSATFPPNFIEGLRISTVGDIGLSDFFADMDSTQCTPVNDRVSPPTSAPPAPNHAPPPPPPPSASKLPYGLSEVPPMPATYSERGSNEMSPRVRKNLYGPSGSSRPSMDSQLAPGPPSLPGAQSMSSFTGSTRHSSVDTSADSQTRLVKTTSPGPEQKRLMKRRHIIKELLDTENTYHQDLKIIEDIYKATVVDLVTPEDKKTLFGNCDEIERFSLFFYDEMRKAVAAVYVPPKQMRWANKRGSFSTMQSDTTGQTSVTNMDAADEEKDRGTLVGQCFLANLQQMDHVYGAYLKNHDAANQRLSALKNTPTVKCWLDECHNNASDITSAWDLDSLLVKPTQRVSKYPMLLQQLLETTPSTHPDHESLKAAAKESIGMLTRINEAKKRADIVDQIINRKGKETDMRTGIAKAFGRRTEKLKERVGIAEAFQDAEFDELSHKFGGHFIRLQICMRDVQDYLHRIDKAMDQISNCAGGLELYTDVAPSSLPEIESKWRKYGQVIRDITNVTFPEHKAAVHKRVIQPMITCIKLHEGPQNAINKRKRRIIDYAKCKSVEKKGEKPDKKTLAESEMYVALNDQLKIELPKLYGLTASLVQGCLACFLDIQLTWYNMWERKLRPILEAADIPSSIQQIEPAFRPDYELVRNKLTELAICNGAALADSANFLSPTTTLVGDPESSSSSKRPSILGSSKRTYSVGSDSSPMPGITKRYSYGYVTGIDAPPLPTDGRIRSSSSLSTRGTPALQTPASGVSANRPWASSTANTPTSSFSASRPATANAPSSQQPAYQPPRQSADNARSPRPASGQTYFTARPDPPADQRYSGIFTSAYPPDTPDSMRPISPKPANGDDMPVMFVCASLFEFSIDKTRKEGGYPYLTYVQGEVFDVIAQKGELWLAKNQDDGKNGLGWIWEQHFVILSQD</sequence>
<dbReference type="PANTHER" id="PTHR22834:SF20">
    <property type="entry name" value="SH3 DOMAIN-CONTAINING PROTEIN"/>
    <property type="match status" value="1"/>
</dbReference>
<dbReference type="CDD" id="cd00160">
    <property type="entry name" value="RhoGEF"/>
    <property type="match status" value="1"/>
</dbReference>
<dbReference type="InterPro" id="IPR000219">
    <property type="entry name" value="DH_dom"/>
</dbReference>
<dbReference type="GO" id="GO:0032955">
    <property type="term" value="P:regulation of division septum assembly"/>
    <property type="evidence" value="ECO:0007669"/>
    <property type="project" value="TreeGrafter"/>
</dbReference>
<dbReference type="Pfam" id="PF03114">
    <property type="entry name" value="BAR"/>
    <property type="match status" value="1"/>
</dbReference>
<dbReference type="PROSITE" id="PS50010">
    <property type="entry name" value="DH_2"/>
    <property type="match status" value="1"/>
</dbReference>
<feature type="region of interest" description="Disordered" evidence="2">
    <location>
        <begin position="239"/>
        <end position="461"/>
    </location>
</feature>
<organism evidence="4 5">
    <name type="scientific">Oleoguttula mirabilis</name>
    <dbReference type="NCBI Taxonomy" id="1507867"/>
    <lineage>
        <taxon>Eukaryota</taxon>
        <taxon>Fungi</taxon>
        <taxon>Dikarya</taxon>
        <taxon>Ascomycota</taxon>
        <taxon>Pezizomycotina</taxon>
        <taxon>Dothideomycetes</taxon>
        <taxon>Dothideomycetidae</taxon>
        <taxon>Mycosphaerellales</taxon>
        <taxon>Teratosphaeriaceae</taxon>
        <taxon>Oleoguttula</taxon>
    </lineage>
</organism>
<dbReference type="GO" id="GO:0031991">
    <property type="term" value="P:regulation of actomyosin contractile ring contraction"/>
    <property type="evidence" value="ECO:0007669"/>
    <property type="project" value="TreeGrafter"/>
</dbReference>
<dbReference type="SUPFAM" id="SSF48065">
    <property type="entry name" value="DBL homology domain (DH-domain)"/>
    <property type="match status" value="1"/>
</dbReference>
<feature type="compositionally biased region" description="Polar residues" evidence="2">
    <location>
        <begin position="1664"/>
        <end position="1674"/>
    </location>
</feature>
<feature type="region of interest" description="Disordered" evidence="2">
    <location>
        <begin position="104"/>
        <end position="209"/>
    </location>
</feature>
<evidence type="ECO:0000259" key="3">
    <source>
        <dbReference type="PROSITE" id="PS50010"/>
    </source>
</evidence>
<reference evidence="4 5" key="1">
    <citation type="submission" date="2021-11" db="EMBL/GenBank/DDBJ databases">
        <title>Black yeast isolated from Biological Soil Crust.</title>
        <authorList>
            <person name="Kurbessoian T."/>
        </authorList>
    </citation>
    <scope>NUCLEOTIDE SEQUENCE [LARGE SCALE GENOMIC DNA]</scope>
    <source>
        <strain evidence="4 5">CCFEE 5522</strain>
    </source>
</reference>
<feature type="compositionally biased region" description="Low complexity" evidence="2">
    <location>
        <begin position="419"/>
        <end position="440"/>
    </location>
</feature>
<protein>
    <recommendedName>
        <fullName evidence="3">DH domain-containing protein</fullName>
    </recommendedName>
</protein>
<accession>A0AAV9JM21</accession>
<feature type="region of interest" description="Disordered" evidence="2">
    <location>
        <begin position="497"/>
        <end position="693"/>
    </location>
</feature>
<dbReference type="Gene3D" id="1.20.900.10">
    <property type="entry name" value="Dbl homology (DH) domain"/>
    <property type="match status" value="1"/>
</dbReference>
<feature type="region of interest" description="Disordered" evidence="2">
    <location>
        <begin position="1643"/>
        <end position="1675"/>
    </location>
</feature>
<dbReference type="SUPFAM" id="SSF103657">
    <property type="entry name" value="BAR/IMD domain-like"/>
    <property type="match status" value="1"/>
</dbReference>
<name>A0AAV9JM21_9PEZI</name>
<dbReference type="EMBL" id="JAVFHQ010000016">
    <property type="protein sequence ID" value="KAK4546041.1"/>
    <property type="molecule type" value="Genomic_DNA"/>
</dbReference>
<feature type="compositionally biased region" description="Pro residues" evidence="2">
    <location>
        <begin position="1019"/>
        <end position="1036"/>
    </location>
</feature>
<feature type="compositionally biased region" description="Polar residues" evidence="2">
    <location>
        <begin position="316"/>
        <end position="361"/>
    </location>
</feature>
<dbReference type="InterPro" id="IPR051492">
    <property type="entry name" value="Dynamin-Rho_GEF"/>
</dbReference>
<evidence type="ECO:0000256" key="1">
    <source>
        <dbReference type="ARBA" id="ARBA00022658"/>
    </source>
</evidence>
<feature type="compositionally biased region" description="Polar residues" evidence="2">
    <location>
        <begin position="192"/>
        <end position="202"/>
    </location>
</feature>
<dbReference type="GO" id="GO:0005085">
    <property type="term" value="F:guanyl-nucleotide exchange factor activity"/>
    <property type="evidence" value="ECO:0007669"/>
    <property type="project" value="UniProtKB-KW"/>
</dbReference>
<feature type="compositionally biased region" description="Polar residues" evidence="2">
    <location>
        <begin position="1074"/>
        <end position="1083"/>
    </location>
</feature>
<keyword evidence="1" id="KW-0344">Guanine-nucleotide releasing factor</keyword>
<gene>
    <name evidence="4" type="ORF">LTR36_002178</name>
</gene>
<feature type="compositionally biased region" description="Polar residues" evidence="2">
    <location>
        <begin position="967"/>
        <end position="978"/>
    </location>
</feature>
<dbReference type="PANTHER" id="PTHR22834">
    <property type="entry name" value="NUCLEAR FUSION PROTEIN FUS2"/>
    <property type="match status" value="1"/>
</dbReference>
<dbReference type="FunFam" id="1.20.900.10:FF:000053">
    <property type="entry name" value="Rho guanyl nucleotide exchange factor, putative"/>
    <property type="match status" value="1"/>
</dbReference>
<dbReference type="InterPro" id="IPR004148">
    <property type="entry name" value="BAR_dom"/>
</dbReference>
<dbReference type="Proteomes" id="UP001324427">
    <property type="component" value="Unassembled WGS sequence"/>
</dbReference>
<feature type="compositionally biased region" description="Polar residues" evidence="2">
    <location>
        <begin position="54"/>
        <end position="82"/>
    </location>
</feature>
<dbReference type="Pfam" id="PF00621">
    <property type="entry name" value="RhoGEF"/>
    <property type="match status" value="1"/>
</dbReference>